<dbReference type="AlphaFoldDB" id="K9URG4"/>
<dbReference type="RefSeq" id="WP_015328725.1">
    <property type="nucleotide sequence ID" value="NC_020053.1"/>
</dbReference>
<dbReference type="HOGENOM" id="CLU_2506687_0_0_3"/>
<dbReference type="EMBL" id="CP003601">
    <property type="protein sequence ID" value="AFY96834.1"/>
    <property type="molecule type" value="Genomic_DNA"/>
</dbReference>
<evidence type="ECO:0000313" key="1">
    <source>
        <dbReference type="EMBL" id="AFY96834.1"/>
    </source>
</evidence>
<reference evidence="1 2" key="1">
    <citation type="submission" date="2012-05" db="EMBL/GenBank/DDBJ databases">
        <title>Noncontiguous Finished plasmid 1 of genome of Chamaesiphon sp. PCC 6605.</title>
        <authorList>
            <consortium name="US DOE Joint Genome Institute"/>
            <person name="Gugger M."/>
            <person name="Coursin T."/>
            <person name="Rippka R."/>
            <person name="Tandeau De Marsac N."/>
            <person name="Huntemann M."/>
            <person name="Wei C.-L."/>
            <person name="Han J."/>
            <person name="Detter J.C."/>
            <person name="Han C."/>
            <person name="Tapia R."/>
            <person name="Chen A."/>
            <person name="Kyrpides N."/>
            <person name="Mavromatis K."/>
            <person name="Markowitz V."/>
            <person name="Szeto E."/>
            <person name="Ivanova N."/>
            <person name="Pagani I."/>
            <person name="Pati A."/>
            <person name="Goodwin L."/>
            <person name="Nordberg H.P."/>
            <person name="Cantor M.N."/>
            <person name="Hua S.X."/>
            <person name="Woyke T."/>
            <person name="Kerfeld C.A."/>
        </authorList>
    </citation>
    <scope>NUCLEOTIDE SEQUENCE [LARGE SCALE GENOMIC DNA]</scope>
    <source>
        <strain evidence="2">ATCC 27169 / PCC 6605</strain>
        <plasmid evidence="2">Plasmid pCHA6605.01</plasmid>
    </source>
</reference>
<dbReference type="OrthoDB" id="9991411at2"/>
<dbReference type="Proteomes" id="UP000010366">
    <property type="component" value="Plasmid pCHA6605.01"/>
</dbReference>
<dbReference type="KEGG" id="cmp:Cha6605_5989"/>
<geneLocation type="plasmid" evidence="1 2">
    <name>pCHA6605.01</name>
</geneLocation>
<gene>
    <name evidence="1" type="ORF">Cha6605_5989</name>
</gene>
<protein>
    <submittedName>
        <fullName evidence="1">Uncharacterized protein</fullName>
    </submittedName>
</protein>
<organism evidence="1 2">
    <name type="scientific">Chamaesiphon minutus (strain ATCC 27169 / PCC 6605)</name>
    <dbReference type="NCBI Taxonomy" id="1173020"/>
    <lineage>
        <taxon>Bacteria</taxon>
        <taxon>Bacillati</taxon>
        <taxon>Cyanobacteriota</taxon>
        <taxon>Cyanophyceae</taxon>
        <taxon>Gomontiellales</taxon>
        <taxon>Chamaesiphonaceae</taxon>
        <taxon>Chamaesiphon</taxon>
    </lineage>
</organism>
<keyword evidence="2" id="KW-1185">Reference proteome</keyword>
<name>K9URG4_CHAP6</name>
<keyword evidence="1" id="KW-0614">Plasmid</keyword>
<sequence>MNQPNLRKFKVAEVSFKFTCSIEYTAFYIFDKVASDLALQYAKKLFGRLGDVASLREGRHGLPPHRYWNYEGYICKFDKFGRSFA</sequence>
<proteinExistence type="predicted"/>
<evidence type="ECO:0000313" key="2">
    <source>
        <dbReference type="Proteomes" id="UP000010366"/>
    </source>
</evidence>
<accession>K9URG4</accession>